<dbReference type="EMBL" id="LJZV01000001">
    <property type="protein sequence ID" value="KZD95083.1"/>
    <property type="molecule type" value="Genomic_DNA"/>
</dbReference>
<dbReference type="AlphaFoldDB" id="A0AAP1EET4"/>
<dbReference type="Proteomes" id="UP000076442">
    <property type="component" value="Unassembled WGS sequence"/>
</dbReference>
<comment type="caution">
    <text evidence="1">The sequence shown here is derived from an EMBL/GenBank/DDBJ whole genome shotgun (WGS) entry which is preliminary data.</text>
</comment>
<protein>
    <submittedName>
        <fullName evidence="1">Uncharacterized protein</fullName>
    </submittedName>
</protein>
<name>A0AAP1EET4_BACIU</name>
<evidence type="ECO:0000313" key="2">
    <source>
        <dbReference type="Proteomes" id="UP000076442"/>
    </source>
</evidence>
<organism evidence="1 2">
    <name type="scientific">Bacillus subtilis</name>
    <dbReference type="NCBI Taxonomy" id="1423"/>
    <lineage>
        <taxon>Bacteria</taxon>
        <taxon>Bacillati</taxon>
        <taxon>Bacillota</taxon>
        <taxon>Bacilli</taxon>
        <taxon>Bacillales</taxon>
        <taxon>Bacillaceae</taxon>
        <taxon>Bacillus</taxon>
    </lineage>
</organism>
<sequence>MHKEKDCDDLSYAATLPMFCRKTESQIQNITANETLNK</sequence>
<gene>
    <name evidence="1" type="ORF">B4122_0055</name>
</gene>
<proteinExistence type="predicted"/>
<accession>A0AAP1EET4</accession>
<reference evidence="1 2" key="1">
    <citation type="submission" date="2015-09" db="EMBL/GenBank/DDBJ databases">
        <title>Spore heat resistance.</title>
        <authorList>
            <person name="Boekhorst J."/>
            <person name="Berendsen E.M."/>
            <person name="Wells-Bennik M.H."/>
            <person name="Kuipers O.P."/>
        </authorList>
    </citation>
    <scope>NUCLEOTIDE SEQUENCE [LARGE SCALE GENOMIC DNA]</scope>
    <source>
        <strain evidence="1 2">B4122</strain>
    </source>
</reference>
<evidence type="ECO:0000313" key="1">
    <source>
        <dbReference type="EMBL" id="KZD95083.1"/>
    </source>
</evidence>